<dbReference type="InterPro" id="IPR025517">
    <property type="entry name" value="DUF4405"/>
</dbReference>
<gene>
    <name evidence="3" type="ORF">FDY93_03520</name>
</gene>
<organism evidence="3 4">
    <name type="scientific">Microbulbifer harenosus</name>
    <dbReference type="NCBI Taxonomy" id="2576840"/>
    <lineage>
        <taxon>Bacteria</taxon>
        <taxon>Pseudomonadati</taxon>
        <taxon>Pseudomonadota</taxon>
        <taxon>Gammaproteobacteria</taxon>
        <taxon>Cellvibrionales</taxon>
        <taxon>Microbulbiferaceae</taxon>
        <taxon>Microbulbifer</taxon>
    </lineage>
</organism>
<comment type="caution">
    <text evidence="3">The sequence shown here is derived from an EMBL/GenBank/DDBJ whole genome shotgun (WGS) entry which is preliminary data.</text>
</comment>
<proteinExistence type="predicted"/>
<feature type="transmembrane region" description="Helical" evidence="1">
    <location>
        <begin position="21"/>
        <end position="40"/>
    </location>
</feature>
<dbReference type="Proteomes" id="UP000306791">
    <property type="component" value="Unassembled WGS sequence"/>
</dbReference>
<keyword evidence="1" id="KW-1133">Transmembrane helix</keyword>
<keyword evidence="1" id="KW-0472">Membrane</keyword>
<feature type="transmembrane region" description="Helical" evidence="1">
    <location>
        <begin position="79"/>
        <end position="98"/>
    </location>
</feature>
<evidence type="ECO:0000313" key="3">
    <source>
        <dbReference type="EMBL" id="TLM79188.1"/>
    </source>
</evidence>
<dbReference type="EMBL" id="VANI01000004">
    <property type="protein sequence ID" value="TLM79188.1"/>
    <property type="molecule type" value="Genomic_DNA"/>
</dbReference>
<evidence type="ECO:0000313" key="4">
    <source>
        <dbReference type="Proteomes" id="UP000306791"/>
    </source>
</evidence>
<dbReference type="Pfam" id="PF14358">
    <property type="entry name" value="DUF4405"/>
    <property type="match status" value="1"/>
</dbReference>
<keyword evidence="4" id="KW-1185">Reference proteome</keyword>
<keyword evidence="1" id="KW-0812">Transmembrane</keyword>
<accession>A0ABY2ULV6</accession>
<protein>
    <submittedName>
        <fullName evidence="3">DUF4405 domain-containing protein</fullName>
    </submittedName>
</protein>
<feature type="transmembrane region" description="Helical" evidence="1">
    <location>
        <begin position="46"/>
        <end position="67"/>
    </location>
</feature>
<feature type="domain" description="Flavinylation-associated cytochrome" evidence="2">
    <location>
        <begin position="12"/>
        <end position="62"/>
    </location>
</feature>
<dbReference type="RefSeq" id="WP_138234360.1">
    <property type="nucleotide sequence ID" value="NZ_CP185860.1"/>
</dbReference>
<evidence type="ECO:0000256" key="1">
    <source>
        <dbReference type="SAM" id="Phobius"/>
    </source>
</evidence>
<name>A0ABY2ULV6_9GAMM</name>
<reference evidence="3 4" key="1">
    <citation type="submission" date="2019-05" db="EMBL/GenBank/DDBJ databases">
        <title>Microbulbifer harenosus sp. nov., an alginate-degrading bacterium isolated from coastal sand.</title>
        <authorList>
            <person name="Huang H."/>
            <person name="Mo K."/>
            <person name="Bao S."/>
        </authorList>
    </citation>
    <scope>NUCLEOTIDE SEQUENCE [LARGE SCALE GENOMIC DNA]</scope>
    <source>
        <strain evidence="3 4">HB161719</strain>
    </source>
</reference>
<evidence type="ECO:0000259" key="2">
    <source>
        <dbReference type="Pfam" id="PF14358"/>
    </source>
</evidence>
<sequence>MKTTKPFTLRTWSTPLTIGSFILMAVTGALMFFDVVPGYLSFAHEWFSWFFLVGAGGHIAVNIRPLAKHLKSNWGRANVAIFAIILLVSMFSFGRITAPQLKWPISNALIEAPLSALADVTRTEPAELLARLKTHGVTATPDQNIKQLADAHDMEEFHILGLVILRE</sequence>